<evidence type="ECO:0000313" key="2">
    <source>
        <dbReference type="Proteomes" id="UP000276133"/>
    </source>
</evidence>
<organism evidence="1 2">
    <name type="scientific">Brachionus plicatilis</name>
    <name type="common">Marine rotifer</name>
    <name type="synonym">Brachionus muelleri</name>
    <dbReference type="NCBI Taxonomy" id="10195"/>
    <lineage>
        <taxon>Eukaryota</taxon>
        <taxon>Metazoa</taxon>
        <taxon>Spiralia</taxon>
        <taxon>Gnathifera</taxon>
        <taxon>Rotifera</taxon>
        <taxon>Eurotatoria</taxon>
        <taxon>Monogononta</taxon>
        <taxon>Pseudotrocha</taxon>
        <taxon>Ploima</taxon>
        <taxon>Brachionidae</taxon>
        <taxon>Brachionus</taxon>
    </lineage>
</organism>
<evidence type="ECO:0000313" key="1">
    <source>
        <dbReference type="EMBL" id="RNA18537.1"/>
    </source>
</evidence>
<dbReference type="Proteomes" id="UP000276133">
    <property type="component" value="Unassembled WGS sequence"/>
</dbReference>
<keyword evidence="2" id="KW-1185">Reference proteome</keyword>
<protein>
    <submittedName>
        <fullName evidence="1">Uncharacterized protein</fullName>
    </submittedName>
</protein>
<name>A0A3M7R4L0_BRAPC</name>
<comment type="caution">
    <text evidence="1">The sequence shown here is derived from an EMBL/GenBank/DDBJ whole genome shotgun (WGS) entry which is preliminary data.</text>
</comment>
<dbReference type="AlphaFoldDB" id="A0A3M7R4L0"/>
<sequence length="107" mass="12704">MLIYDFSSSFNLVKFMLILAVPVKHELKKVKLCFKVEFKNNYYFIFFRLTALEKMSLSITDLNQSLFQVSIATLEFRIFFVHIIIKKEISVRILTDNLSLYQNLPQN</sequence>
<proteinExistence type="predicted"/>
<dbReference type="EMBL" id="REGN01004224">
    <property type="protein sequence ID" value="RNA18537.1"/>
    <property type="molecule type" value="Genomic_DNA"/>
</dbReference>
<accession>A0A3M7R4L0</accession>
<reference evidence="1 2" key="1">
    <citation type="journal article" date="2018" name="Sci. Rep.">
        <title>Genomic signatures of local adaptation to the degree of environmental predictability in rotifers.</title>
        <authorList>
            <person name="Franch-Gras L."/>
            <person name="Hahn C."/>
            <person name="Garcia-Roger E.M."/>
            <person name="Carmona M.J."/>
            <person name="Serra M."/>
            <person name="Gomez A."/>
        </authorList>
    </citation>
    <scope>NUCLEOTIDE SEQUENCE [LARGE SCALE GENOMIC DNA]</scope>
    <source>
        <strain evidence="1">HYR1</strain>
    </source>
</reference>
<gene>
    <name evidence="1" type="ORF">BpHYR1_053835</name>
</gene>